<feature type="active site" evidence="5">
    <location>
        <position position="23"/>
    </location>
</feature>
<dbReference type="AlphaFoldDB" id="I3S5Y9"/>
<dbReference type="PRINTS" id="PR00138">
    <property type="entry name" value="MATRIXIN"/>
</dbReference>
<dbReference type="GO" id="GO:0008270">
    <property type="term" value="F:zinc ion binding"/>
    <property type="evidence" value="ECO:0007669"/>
    <property type="project" value="InterPro"/>
</dbReference>
<accession>I3S5Y9</accession>
<dbReference type="GO" id="GO:0006508">
    <property type="term" value="P:proteolysis"/>
    <property type="evidence" value="ECO:0007669"/>
    <property type="project" value="UniProtKB-KW"/>
</dbReference>
<comment type="cofactor">
    <cofactor evidence="6">
        <name>Zn(2+)</name>
        <dbReference type="ChEBI" id="CHEBI:29105"/>
    </cofactor>
    <text evidence="6">Binds 2 Zn(2+) ions per subunit.</text>
</comment>
<dbReference type="SUPFAM" id="SSF55486">
    <property type="entry name" value="Metalloproteases ('zincins'), catalytic domain"/>
    <property type="match status" value="1"/>
</dbReference>
<dbReference type="GO" id="GO:0030574">
    <property type="term" value="P:collagen catabolic process"/>
    <property type="evidence" value="ECO:0007669"/>
    <property type="project" value="TreeGrafter"/>
</dbReference>
<name>I3S5Y9_LOTJA</name>
<evidence type="ECO:0000256" key="2">
    <source>
        <dbReference type="ARBA" id="ARBA00022723"/>
    </source>
</evidence>
<evidence type="ECO:0000256" key="5">
    <source>
        <dbReference type="PIRSR" id="PIRSR621190-1"/>
    </source>
</evidence>
<dbReference type="Gene3D" id="3.40.390.10">
    <property type="entry name" value="Collagenase (Catalytic Domain)"/>
    <property type="match status" value="1"/>
</dbReference>
<dbReference type="InterPro" id="IPR001818">
    <property type="entry name" value="Pept_M10_metallopeptidase"/>
</dbReference>
<keyword evidence="2 6" id="KW-0479">Metal-binding</keyword>
<feature type="binding site" evidence="6">
    <location>
        <position position="22"/>
    </location>
    <ligand>
        <name>Zn(2+)</name>
        <dbReference type="ChEBI" id="CHEBI:29105"/>
        <label>2</label>
        <note>catalytic</note>
    </ligand>
</feature>
<feature type="binding site" evidence="6">
    <location>
        <position position="26"/>
    </location>
    <ligand>
        <name>Zn(2+)</name>
        <dbReference type="ChEBI" id="CHEBI:29105"/>
        <label>2</label>
        <note>catalytic</note>
    </ligand>
</feature>
<feature type="compositionally biased region" description="Low complexity" evidence="7">
    <location>
        <begin position="63"/>
        <end position="83"/>
    </location>
</feature>
<dbReference type="GO" id="GO:0031012">
    <property type="term" value="C:extracellular matrix"/>
    <property type="evidence" value="ECO:0007669"/>
    <property type="project" value="InterPro"/>
</dbReference>
<dbReference type="GO" id="GO:0030198">
    <property type="term" value="P:extracellular matrix organization"/>
    <property type="evidence" value="ECO:0007669"/>
    <property type="project" value="TreeGrafter"/>
</dbReference>
<evidence type="ECO:0000259" key="8">
    <source>
        <dbReference type="Pfam" id="PF00413"/>
    </source>
</evidence>
<evidence type="ECO:0000256" key="3">
    <source>
        <dbReference type="ARBA" id="ARBA00022801"/>
    </source>
</evidence>
<feature type="region of interest" description="Disordered" evidence="7">
    <location>
        <begin position="56"/>
        <end position="87"/>
    </location>
</feature>
<evidence type="ECO:0000313" key="9">
    <source>
        <dbReference type="EMBL" id="AFK35681.1"/>
    </source>
</evidence>
<dbReference type="EMBL" id="BT135886">
    <property type="protein sequence ID" value="AFK35681.1"/>
    <property type="molecule type" value="mRNA"/>
</dbReference>
<feature type="domain" description="Peptidase M10 metallopeptidase" evidence="8">
    <location>
        <begin position="12"/>
        <end position="62"/>
    </location>
</feature>
<evidence type="ECO:0000256" key="7">
    <source>
        <dbReference type="SAM" id="MobiDB-lite"/>
    </source>
</evidence>
<sequence>MHAGGMFLDIDEQYVLLNVVMHEIGHLLGLGHSYEKESIMYPIVMREKIDFTDDDRKRIQKVTGNSNNGGTSASSSGTTTDSSSGGGHDSVWQRNLILGFAFMVFGIFLK</sequence>
<dbReference type="PANTHER" id="PTHR10201:SF258">
    <property type="entry name" value="MATRIX METALLOPROTEINASE"/>
    <property type="match status" value="1"/>
</dbReference>
<dbReference type="MEROPS" id="M10.A01"/>
<dbReference type="InterPro" id="IPR021190">
    <property type="entry name" value="Pept_M10A"/>
</dbReference>
<reference evidence="9" key="1">
    <citation type="submission" date="2012-05" db="EMBL/GenBank/DDBJ databases">
        <authorList>
            <person name="Krishnakumar V."/>
            <person name="Cheung F."/>
            <person name="Xiao Y."/>
            <person name="Chan A."/>
            <person name="Moskal W.A."/>
            <person name="Town C.D."/>
        </authorList>
    </citation>
    <scope>NUCLEOTIDE SEQUENCE</scope>
</reference>
<dbReference type="InterPro" id="IPR024079">
    <property type="entry name" value="MetalloPept_cat_dom_sf"/>
</dbReference>
<dbReference type="GO" id="GO:0004222">
    <property type="term" value="F:metalloendopeptidase activity"/>
    <property type="evidence" value="ECO:0007669"/>
    <property type="project" value="InterPro"/>
</dbReference>
<dbReference type="Pfam" id="PF00413">
    <property type="entry name" value="Peptidase_M10"/>
    <property type="match status" value="1"/>
</dbReference>
<keyword evidence="3" id="KW-0378">Hydrolase</keyword>
<keyword evidence="4 6" id="KW-0862">Zinc</keyword>
<dbReference type="PANTHER" id="PTHR10201">
    <property type="entry name" value="MATRIX METALLOPROTEINASE"/>
    <property type="match status" value="1"/>
</dbReference>
<evidence type="ECO:0000256" key="6">
    <source>
        <dbReference type="PIRSR" id="PIRSR621190-2"/>
    </source>
</evidence>
<protein>
    <recommendedName>
        <fullName evidence="8">Peptidase M10 metallopeptidase domain-containing protein</fullName>
    </recommendedName>
</protein>
<feature type="binding site" evidence="6">
    <location>
        <position position="40"/>
    </location>
    <ligand>
        <name>Zn(2+)</name>
        <dbReference type="ChEBI" id="CHEBI:29105"/>
        <label>2</label>
        <note>catalytic</note>
    </ligand>
</feature>
<evidence type="ECO:0000256" key="4">
    <source>
        <dbReference type="ARBA" id="ARBA00022833"/>
    </source>
</evidence>
<organism evidence="9">
    <name type="scientific">Lotus japonicus</name>
    <name type="common">Lotus corniculatus var. japonicus</name>
    <dbReference type="NCBI Taxonomy" id="34305"/>
    <lineage>
        <taxon>Eukaryota</taxon>
        <taxon>Viridiplantae</taxon>
        <taxon>Streptophyta</taxon>
        <taxon>Embryophyta</taxon>
        <taxon>Tracheophyta</taxon>
        <taxon>Spermatophyta</taxon>
        <taxon>Magnoliopsida</taxon>
        <taxon>eudicotyledons</taxon>
        <taxon>Gunneridae</taxon>
        <taxon>Pentapetalae</taxon>
        <taxon>rosids</taxon>
        <taxon>fabids</taxon>
        <taxon>Fabales</taxon>
        <taxon>Fabaceae</taxon>
        <taxon>Papilionoideae</taxon>
        <taxon>50 kb inversion clade</taxon>
        <taxon>NPAAA clade</taxon>
        <taxon>Hologalegina</taxon>
        <taxon>robinioid clade</taxon>
        <taxon>Loteae</taxon>
        <taxon>Lotus</taxon>
    </lineage>
</organism>
<keyword evidence="1" id="KW-0645">Protease</keyword>
<evidence type="ECO:0000256" key="1">
    <source>
        <dbReference type="ARBA" id="ARBA00022670"/>
    </source>
</evidence>
<proteinExistence type="evidence at transcript level"/>
<feature type="binding site" evidence="6">
    <location>
        <position position="32"/>
    </location>
    <ligand>
        <name>Zn(2+)</name>
        <dbReference type="ChEBI" id="CHEBI:29105"/>
        <label>2</label>
        <note>catalytic</note>
    </ligand>
</feature>